<dbReference type="GO" id="GO:0003700">
    <property type="term" value="F:DNA-binding transcription factor activity"/>
    <property type="evidence" value="ECO:0007669"/>
    <property type="project" value="TreeGrafter"/>
</dbReference>
<sequence>MPTESASQLPRRERLRLQQREQTIAEIERTAYALLDDGGVAAVSLAAVGKAMGMTAPALYRYFPSRDALIDRLVTSSYAELSAAITTARPGEEHGAAKVRHMARAYRAWVLRHPRRYAMLFTDRRPDMAEPAEGVAAFNQAMLDLLAALAEAAPGPVEGPLGMDESLARWAERIGAPPGTPAPVLRRGALLWSRVHGLATLEIAGVFGTMGIDAGQLVEAEVQAVLTGAFD</sequence>
<dbReference type="RefSeq" id="WP_106250092.1">
    <property type="nucleotide sequence ID" value="NZ_PVZC01000007.1"/>
</dbReference>
<dbReference type="EMBL" id="PVZC01000007">
    <property type="protein sequence ID" value="PRX96693.1"/>
    <property type="molecule type" value="Genomic_DNA"/>
</dbReference>
<dbReference type="AlphaFoldDB" id="A0A2T0PYS9"/>
<dbReference type="Proteomes" id="UP000237846">
    <property type="component" value="Unassembled WGS sequence"/>
</dbReference>
<dbReference type="Pfam" id="PF13305">
    <property type="entry name" value="TetR_C_33"/>
    <property type="match status" value="1"/>
</dbReference>
<proteinExistence type="predicted"/>
<dbReference type="GO" id="GO:0000976">
    <property type="term" value="F:transcription cis-regulatory region binding"/>
    <property type="evidence" value="ECO:0007669"/>
    <property type="project" value="TreeGrafter"/>
</dbReference>
<name>A0A2T0PYS9_9ACTN</name>
<dbReference type="SUPFAM" id="SSF48498">
    <property type="entry name" value="Tetracyclin repressor-like, C-terminal domain"/>
    <property type="match status" value="1"/>
</dbReference>
<protein>
    <submittedName>
        <fullName evidence="6">TetR family transcriptional regulator</fullName>
    </submittedName>
</protein>
<evidence type="ECO:0000256" key="4">
    <source>
        <dbReference type="PROSITE-ProRule" id="PRU00335"/>
    </source>
</evidence>
<keyword evidence="3" id="KW-0804">Transcription</keyword>
<evidence type="ECO:0000256" key="3">
    <source>
        <dbReference type="ARBA" id="ARBA00023163"/>
    </source>
</evidence>
<evidence type="ECO:0000256" key="1">
    <source>
        <dbReference type="ARBA" id="ARBA00023015"/>
    </source>
</evidence>
<dbReference type="InterPro" id="IPR050109">
    <property type="entry name" value="HTH-type_TetR-like_transc_reg"/>
</dbReference>
<evidence type="ECO:0000256" key="2">
    <source>
        <dbReference type="ARBA" id="ARBA00023125"/>
    </source>
</evidence>
<dbReference type="Pfam" id="PF00440">
    <property type="entry name" value="TetR_N"/>
    <property type="match status" value="1"/>
</dbReference>
<dbReference type="PANTHER" id="PTHR30055:SF243">
    <property type="entry name" value="HTH-TYPE TRANSCRIPTIONAL REGULATOR RV1816"/>
    <property type="match status" value="1"/>
</dbReference>
<dbReference type="SUPFAM" id="SSF46689">
    <property type="entry name" value="Homeodomain-like"/>
    <property type="match status" value="1"/>
</dbReference>
<feature type="DNA-binding region" description="H-T-H motif" evidence="4">
    <location>
        <begin position="44"/>
        <end position="63"/>
    </location>
</feature>
<dbReference type="InterPro" id="IPR001647">
    <property type="entry name" value="HTH_TetR"/>
</dbReference>
<dbReference type="PANTHER" id="PTHR30055">
    <property type="entry name" value="HTH-TYPE TRANSCRIPTIONAL REGULATOR RUTR"/>
    <property type="match status" value="1"/>
</dbReference>
<accession>A0A2T0PYS9</accession>
<keyword evidence="7" id="KW-1185">Reference proteome</keyword>
<keyword evidence="1" id="KW-0805">Transcription regulation</keyword>
<gene>
    <name evidence="6" type="ORF">CLV72_107216</name>
</gene>
<dbReference type="PROSITE" id="PS50977">
    <property type="entry name" value="HTH_TETR_2"/>
    <property type="match status" value="1"/>
</dbReference>
<dbReference type="Gene3D" id="1.10.357.10">
    <property type="entry name" value="Tetracycline Repressor, domain 2"/>
    <property type="match status" value="1"/>
</dbReference>
<dbReference type="InterPro" id="IPR009057">
    <property type="entry name" value="Homeodomain-like_sf"/>
</dbReference>
<evidence type="ECO:0000313" key="7">
    <source>
        <dbReference type="Proteomes" id="UP000237846"/>
    </source>
</evidence>
<feature type="domain" description="HTH tetR-type" evidence="5">
    <location>
        <begin position="21"/>
        <end position="81"/>
    </location>
</feature>
<dbReference type="OrthoDB" id="3210322at2"/>
<keyword evidence="2 4" id="KW-0238">DNA-binding</keyword>
<dbReference type="InterPro" id="IPR025996">
    <property type="entry name" value="MT1864/Rv1816-like_C"/>
</dbReference>
<reference evidence="6 7" key="1">
    <citation type="submission" date="2018-03" db="EMBL/GenBank/DDBJ databases">
        <title>Genomic Encyclopedia of Archaeal and Bacterial Type Strains, Phase II (KMG-II): from individual species to whole genera.</title>
        <authorList>
            <person name="Goeker M."/>
        </authorList>
    </citation>
    <scope>NUCLEOTIDE SEQUENCE [LARGE SCALE GENOMIC DNA]</scope>
    <source>
        <strain evidence="6 7">DSM 45601</strain>
    </source>
</reference>
<evidence type="ECO:0000313" key="6">
    <source>
        <dbReference type="EMBL" id="PRX96693.1"/>
    </source>
</evidence>
<dbReference type="InterPro" id="IPR036271">
    <property type="entry name" value="Tet_transcr_reg_TetR-rel_C_sf"/>
</dbReference>
<comment type="caution">
    <text evidence="6">The sequence shown here is derived from an EMBL/GenBank/DDBJ whole genome shotgun (WGS) entry which is preliminary data.</text>
</comment>
<evidence type="ECO:0000259" key="5">
    <source>
        <dbReference type="PROSITE" id="PS50977"/>
    </source>
</evidence>
<organism evidence="6 7">
    <name type="scientific">Allonocardiopsis opalescens</name>
    <dbReference type="NCBI Taxonomy" id="1144618"/>
    <lineage>
        <taxon>Bacteria</taxon>
        <taxon>Bacillati</taxon>
        <taxon>Actinomycetota</taxon>
        <taxon>Actinomycetes</taxon>
        <taxon>Streptosporangiales</taxon>
        <taxon>Allonocardiopsis</taxon>
    </lineage>
</organism>